<dbReference type="EMBL" id="KN822111">
    <property type="protein sequence ID" value="KIM56723.1"/>
    <property type="molecule type" value="Genomic_DNA"/>
</dbReference>
<feature type="coiled-coil region" evidence="1">
    <location>
        <begin position="30"/>
        <end position="78"/>
    </location>
</feature>
<dbReference type="HOGENOM" id="CLU_2185485_0_0_1"/>
<name>A0A0C2Z461_9AGAM</name>
<dbReference type="Proteomes" id="UP000053989">
    <property type="component" value="Unassembled WGS sequence"/>
</dbReference>
<organism evidence="2 3">
    <name type="scientific">Scleroderma citrinum Foug A</name>
    <dbReference type="NCBI Taxonomy" id="1036808"/>
    <lineage>
        <taxon>Eukaryota</taxon>
        <taxon>Fungi</taxon>
        <taxon>Dikarya</taxon>
        <taxon>Basidiomycota</taxon>
        <taxon>Agaricomycotina</taxon>
        <taxon>Agaricomycetes</taxon>
        <taxon>Agaricomycetidae</taxon>
        <taxon>Boletales</taxon>
        <taxon>Sclerodermatineae</taxon>
        <taxon>Sclerodermataceae</taxon>
        <taxon>Scleroderma</taxon>
    </lineage>
</organism>
<dbReference type="InParanoid" id="A0A0C2Z461"/>
<dbReference type="Gene3D" id="6.10.250.3110">
    <property type="match status" value="1"/>
</dbReference>
<keyword evidence="1" id="KW-0175">Coiled coil</keyword>
<proteinExistence type="predicted"/>
<sequence>MDKHPSRLVDQLHAVHARQQKVVQQFQVDNARLLSDLVEIRRERDNFRAEAARFRREHADLQNRHEELLSDYQDLKREHATLVRSCHATSVGGRSQRLGSTKVGSFLWR</sequence>
<reference evidence="3" key="2">
    <citation type="submission" date="2015-01" db="EMBL/GenBank/DDBJ databases">
        <title>Evolutionary Origins and Diversification of the Mycorrhizal Mutualists.</title>
        <authorList>
            <consortium name="DOE Joint Genome Institute"/>
            <consortium name="Mycorrhizal Genomics Consortium"/>
            <person name="Kohler A."/>
            <person name="Kuo A."/>
            <person name="Nagy L.G."/>
            <person name="Floudas D."/>
            <person name="Copeland A."/>
            <person name="Barry K.W."/>
            <person name="Cichocki N."/>
            <person name="Veneault-Fourrey C."/>
            <person name="LaButti K."/>
            <person name="Lindquist E.A."/>
            <person name="Lipzen A."/>
            <person name="Lundell T."/>
            <person name="Morin E."/>
            <person name="Murat C."/>
            <person name="Riley R."/>
            <person name="Ohm R."/>
            <person name="Sun H."/>
            <person name="Tunlid A."/>
            <person name="Henrissat B."/>
            <person name="Grigoriev I.V."/>
            <person name="Hibbett D.S."/>
            <person name="Martin F."/>
        </authorList>
    </citation>
    <scope>NUCLEOTIDE SEQUENCE [LARGE SCALE GENOMIC DNA]</scope>
    <source>
        <strain evidence="3">Foug A</strain>
    </source>
</reference>
<reference evidence="2 3" key="1">
    <citation type="submission" date="2014-04" db="EMBL/GenBank/DDBJ databases">
        <authorList>
            <consortium name="DOE Joint Genome Institute"/>
            <person name="Kuo A."/>
            <person name="Kohler A."/>
            <person name="Nagy L.G."/>
            <person name="Floudas D."/>
            <person name="Copeland A."/>
            <person name="Barry K.W."/>
            <person name="Cichocki N."/>
            <person name="Veneault-Fourrey C."/>
            <person name="LaButti K."/>
            <person name="Lindquist E.A."/>
            <person name="Lipzen A."/>
            <person name="Lundell T."/>
            <person name="Morin E."/>
            <person name="Murat C."/>
            <person name="Sun H."/>
            <person name="Tunlid A."/>
            <person name="Henrissat B."/>
            <person name="Grigoriev I.V."/>
            <person name="Hibbett D.S."/>
            <person name="Martin F."/>
            <person name="Nordberg H.P."/>
            <person name="Cantor M.N."/>
            <person name="Hua S.X."/>
        </authorList>
    </citation>
    <scope>NUCLEOTIDE SEQUENCE [LARGE SCALE GENOMIC DNA]</scope>
    <source>
        <strain evidence="2 3">Foug A</strain>
    </source>
</reference>
<evidence type="ECO:0000313" key="2">
    <source>
        <dbReference type="EMBL" id="KIM56723.1"/>
    </source>
</evidence>
<dbReference type="AlphaFoldDB" id="A0A0C2Z461"/>
<evidence type="ECO:0000256" key="1">
    <source>
        <dbReference type="SAM" id="Coils"/>
    </source>
</evidence>
<dbReference type="OrthoDB" id="2689666at2759"/>
<protein>
    <submittedName>
        <fullName evidence="2">Uncharacterized protein</fullName>
    </submittedName>
</protein>
<gene>
    <name evidence="2" type="ORF">SCLCIDRAFT_1220162</name>
</gene>
<evidence type="ECO:0000313" key="3">
    <source>
        <dbReference type="Proteomes" id="UP000053989"/>
    </source>
</evidence>
<keyword evidence="3" id="KW-1185">Reference proteome</keyword>
<accession>A0A0C2Z461</accession>